<dbReference type="InterPro" id="IPR038300">
    <property type="entry name" value="SASP_sf_alpha/beta"/>
</dbReference>
<dbReference type="RefSeq" id="WP_047809740.1">
    <property type="nucleotide sequence ID" value="NZ_LDZY01000005.1"/>
</dbReference>
<gene>
    <name evidence="3" type="ORF">DEAC_c18930</name>
</gene>
<evidence type="ECO:0000313" key="4">
    <source>
        <dbReference type="Proteomes" id="UP000036356"/>
    </source>
</evidence>
<dbReference type="GO" id="GO:0003690">
    <property type="term" value="F:double-stranded DNA binding"/>
    <property type="evidence" value="ECO:0007669"/>
    <property type="project" value="InterPro"/>
</dbReference>
<dbReference type="InterPro" id="IPR050847">
    <property type="entry name" value="SASP_DNA-binding"/>
</dbReference>
<dbReference type="EMBL" id="LDZY01000005">
    <property type="protein sequence ID" value="KLU66494.1"/>
    <property type="molecule type" value="Genomic_DNA"/>
</dbReference>
<organism evidence="3 4">
    <name type="scientific">Desulfosporosinus acididurans</name>
    <dbReference type="NCBI Taxonomy" id="476652"/>
    <lineage>
        <taxon>Bacteria</taxon>
        <taxon>Bacillati</taxon>
        <taxon>Bacillota</taxon>
        <taxon>Clostridia</taxon>
        <taxon>Eubacteriales</taxon>
        <taxon>Desulfitobacteriaceae</taxon>
        <taxon>Desulfosporosinus</taxon>
    </lineage>
</organism>
<dbReference type="Pfam" id="PF00269">
    <property type="entry name" value="SASP"/>
    <property type="match status" value="1"/>
</dbReference>
<keyword evidence="2" id="KW-0749">Sporulation</keyword>
<dbReference type="PATRIC" id="fig|476652.3.peg.1958"/>
<dbReference type="InterPro" id="IPR001448">
    <property type="entry name" value="SASP_alpha/beta-type"/>
</dbReference>
<evidence type="ECO:0000256" key="1">
    <source>
        <dbReference type="ARBA" id="ARBA00003863"/>
    </source>
</evidence>
<dbReference type="GO" id="GO:0030435">
    <property type="term" value="P:sporulation resulting in formation of a cellular spore"/>
    <property type="evidence" value="ECO:0007669"/>
    <property type="project" value="UniProtKB-KW"/>
</dbReference>
<dbReference type="Proteomes" id="UP000036356">
    <property type="component" value="Unassembled WGS sequence"/>
</dbReference>
<keyword evidence="4" id="KW-1185">Reference proteome</keyword>
<dbReference type="STRING" id="476652.DEAC_c18930"/>
<reference evidence="3 4" key="1">
    <citation type="submission" date="2015-06" db="EMBL/GenBank/DDBJ databases">
        <title>Draft genome of the moderately acidophilic sulfate reducer Candidatus Desulfosporosinus acididurans strain M1.</title>
        <authorList>
            <person name="Poehlein A."/>
            <person name="Petzsch P."/>
            <person name="Johnson B.D."/>
            <person name="Schloemann M."/>
            <person name="Daniel R."/>
            <person name="Muehling M."/>
        </authorList>
    </citation>
    <scope>NUCLEOTIDE SEQUENCE [LARGE SCALE GENOMIC DNA]</scope>
    <source>
        <strain evidence="3 4">M1</strain>
    </source>
</reference>
<name>A0A0J1FSP5_9FIRM</name>
<dbReference type="GO" id="GO:0006265">
    <property type="term" value="P:DNA topological change"/>
    <property type="evidence" value="ECO:0007669"/>
    <property type="project" value="InterPro"/>
</dbReference>
<comment type="caution">
    <text evidence="3">The sequence shown here is derived from an EMBL/GenBank/DDBJ whole genome shotgun (WGS) entry which is preliminary data.</text>
</comment>
<dbReference type="PANTHER" id="PTHR36107:SF1">
    <property type="entry name" value="SMALL, ACID-SOLUBLE SPORE PROTEIN A"/>
    <property type="match status" value="1"/>
</dbReference>
<evidence type="ECO:0000256" key="2">
    <source>
        <dbReference type="ARBA" id="ARBA00022969"/>
    </source>
</evidence>
<protein>
    <submittedName>
        <fullName evidence="3">Small, acid-soluble spore protein alpha</fullName>
    </submittedName>
</protein>
<accession>A0A0J1FSP5</accession>
<comment type="function">
    <text evidence="1">SASP are bound to spore DNA. They are double-stranded DNA-binding proteins that cause DNA to change to an a-like conformation. They protect the DNA backbone from chemical and enzymatic cleavage and are thus involved in dormant spore's high resistance to UV light.</text>
</comment>
<dbReference type="AlphaFoldDB" id="A0A0J1FSP5"/>
<evidence type="ECO:0000313" key="3">
    <source>
        <dbReference type="EMBL" id="KLU66494.1"/>
    </source>
</evidence>
<dbReference type="PANTHER" id="PTHR36107">
    <property type="entry name" value="SMALL, ACID-SOLUBLE SPORE PROTEIN A"/>
    <property type="match status" value="1"/>
</dbReference>
<sequence length="74" mass="8393">MSRNTPEVPESESQLDKLKWEVAEELQLDDDIEDKGFANMTTREVGQIGGNMVKKMINFAEKEMADQGSEIMND</sequence>
<dbReference type="Gene3D" id="6.10.10.80">
    <property type="entry name" value="Small, acid-soluble spore protein, alpha/beta type-like"/>
    <property type="match status" value="1"/>
</dbReference>
<proteinExistence type="predicted"/>